<dbReference type="FunFam" id="2.40.30.170:FF:000003">
    <property type="entry name" value="Multidrug resistance protein A"/>
    <property type="match status" value="1"/>
</dbReference>
<feature type="region of interest" description="Disordered" evidence="9">
    <location>
        <begin position="1"/>
        <end position="22"/>
    </location>
</feature>
<comment type="subcellular location">
    <subcellularLocation>
        <location evidence="1">Cell inner membrane</location>
        <topology evidence="1">Single-pass membrane protein</topology>
    </subcellularLocation>
</comment>
<sequence length="385" mass="40594">MPDAEPHAPAGPTVSDDTPPPVQPNKRKRLFLIFAAVIAVAALAYGLHRLIVGDRWVSTDNAYVNAEVAQITPLVAGAVTAVRVSDTQAVRRGQVLVEIDPADARIAVAQAEAQLAQAERRVRQTLATGSALGAQVTGRQADIARARARIITAQADFERAQIDLRRRQALASGGAVSGEELTQARNAFAAAQAGLGVARADLAQANATRGAAEGERAANDALVRGTTVATNPDVLAARARLDQARLDLARTVIRAPFDGVVARRQVQVGQRVAPGAALMSVVPVTQVYVDANYKEVQLADVRPGQPVELTSDLYGDDVMFHGRVAGFSGGTGAAFAVIPAQNASGNWIKVVQRLPVRVTLDPRELAAHPLRLGLSMEATIDTKPR</sequence>
<dbReference type="PANTHER" id="PTHR30386">
    <property type="entry name" value="MEMBRANE FUSION SUBUNIT OF EMRAB-TOLC MULTIDRUG EFFLUX PUMP"/>
    <property type="match status" value="1"/>
</dbReference>
<evidence type="ECO:0000259" key="11">
    <source>
        <dbReference type="Pfam" id="PF25885"/>
    </source>
</evidence>
<gene>
    <name evidence="12" type="ORF">SAMN05192580_3846</name>
</gene>
<keyword evidence="13" id="KW-1185">Reference proteome</keyword>
<dbReference type="AlphaFoldDB" id="A0A1I6MBK5"/>
<keyword evidence="7 10" id="KW-1133">Transmembrane helix</keyword>
<evidence type="ECO:0000256" key="4">
    <source>
        <dbReference type="ARBA" id="ARBA00022475"/>
    </source>
</evidence>
<evidence type="ECO:0000256" key="2">
    <source>
        <dbReference type="ARBA" id="ARBA00009477"/>
    </source>
</evidence>
<evidence type="ECO:0000256" key="9">
    <source>
        <dbReference type="SAM" id="MobiDB-lite"/>
    </source>
</evidence>
<dbReference type="STRING" id="1166337.SAMN05192580_3846"/>
<accession>A0A1I6MBK5</accession>
<dbReference type="GO" id="GO:0005886">
    <property type="term" value="C:plasma membrane"/>
    <property type="evidence" value="ECO:0007669"/>
    <property type="project" value="UniProtKB-SubCell"/>
</dbReference>
<keyword evidence="8 10" id="KW-0472">Membrane</keyword>
<evidence type="ECO:0000256" key="7">
    <source>
        <dbReference type="ARBA" id="ARBA00022989"/>
    </source>
</evidence>
<dbReference type="PRINTS" id="PR01490">
    <property type="entry name" value="RTXTOXIND"/>
</dbReference>
<evidence type="ECO:0000313" key="12">
    <source>
        <dbReference type="EMBL" id="SFS13051.1"/>
    </source>
</evidence>
<organism evidence="12 13">
    <name type="scientific">Sphingomonas jatrophae</name>
    <dbReference type="NCBI Taxonomy" id="1166337"/>
    <lineage>
        <taxon>Bacteria</taxon>
        <taxon>Pseudomonadati</taxon>
        <taxon>Pseudomonadota</taxon>
        <taxon>Alphaproteobacteria</taxon>
        <taxon>Sphingomonadales</taxon>
        <taxon>Sphingomonadaceae</taxon>
        <taxon>Sphingomonas</taxon>
    </lineage>
</organism>
<feature type="transmembrane region" description="Helical" evidence="10">
    <location>
        <begin position="30"/>
        <end position="48"/>
    </location>
</feature>
<protein>
    <submittedName>
        <fullName evidence="12">Membrane fusion protein, multidrug efflux system</fullName>
    </submittedName>
</protein>
<dbReference type="GO" id="GO:1990961">
    <property type="term" value="P:xenobiotic detoxification by transmembrane export across the plasma membrane"/>
    <property type="evidence" value="ECO:0007669"/>
    <property type="project" value="UniProtKB-ARBA"/>
</dbReference>
<keyword evidence="5" id="KW-0997">Cell inner membrane</keyword>
<evidence type="ECO:0000256" key="8">
    <source>
        <dbReference type="ARBA" id="ARBA00023136"/>
    </source>
</evidence>
<proteinExistence type="inferred from homology"/>
<dbReference type="Gene3D" id="2.40.50.100">
    <property type="match status" value="1"/>
</dbReference>
<evidence type="ECO:0000313" key="13">
    <source>
        <dbReference type="Proteomes" id="UP000198824"/>
    </source>
</evidence>
<dbReference type="GO" id="GO:0015721">
    <property type="term" value="P:bile acid and bile salt transport"/>
    <property type="evidence" value="ECO:0007669"/>
    <property type="project" value="UniProtKB-ARBA"/>
</dbReference>
<dbReference type="Gene3D" id="1.10.287.470">
    <property type="entry name" value="Helix hairpin bin"/>
    <property type="match status" value="2"/>
</dbReference>
<keyword evidence="3" id="KW-0813">Transport</keyword>
<keyword evidence="4" id="KW-1003">Cell membrane</keyword>
<dbReference type="GO" id="GO:0046677">
    <property type="term" value="P:response to antibiotic"/>
    <property type="evidence" value="ECO:0007669"/>
    <property type="project" value="UniProtKB-ARBA"/>
</dbReference>
<dbReference type="EMBL" id="FOZG01000003">
    <property type="protein sequence ID" value="SFS13051.1"/>
    <property type="molecule type" value="Genomic_DNA"/>
</dbReference>
<evidence type="ECO:0000256" key="1">
    <source>
        <dbReference type="ARBA" id="ARBA00004377"/>
    </source>
</evidence>
<keyword evidence="6 10" id="KW-0812">Transmembrane</keyword>
<dbReference type="Proteomes" id="UP000198824">
    <property type="component" value="Unassembled WGS sequence"/>
</dbReference>
<dbReference type="Gene3D" id="2.40.30.170">
    <property type="match status" value="1"/>
</dbReference>
<evidence type="ECO:0000256" key="6">
    <source>
        <dbReference type="ARBA" id="ARBA00022692"/>
    </source>
</evidence>
<dbReference type="Pfam" id="PF25885">
    <property type="entry name" value="HH_EMRA"/>
    <property type="match status" value="1"/>
</dbReference>
<dbReference type="SUPFAM" id="SSF111369">
    <property type="entry name" value="HlyD-like secretion proteins"/>
    <property type="match status" value="3"/>
</dbReference>
<dbReference type="InterPro" id="IPR050739">
    <property type="entry name" value="MFP"/>
</dbReference>
<feature type="domain" description="Multidrug export protein EmrA/FarA alpha-helical hairpin" evidence="11">
    <location>
        <begin position="146"/>
        <end position="207"/>
    </location>
</feature>
<comment type="similarity">
    <text evidence="2">Belongs to the membrane fusion protein (MFP) (TC 8.A.1) family.</text>
</comment>
<reference evidence="12 13" key="1">
    <citation type="submission" date="2016-10" db="EMBL/GenBank/DDBJ databases">
        <authorList>
            <person name="de Groot N.N."/>
        </authorList>
    </citation>
    <scope>NUCLEOTIDE SEQUENCE [LARGE SCALE GENOMIC DNA]</scope>
    <source>
        <strain evidence="12 13">S5-249</strain>
    </source>
</reference>
<evidence type="ECO:0000256" key="10">
    <source>
        <dbReference type="SAM" id="Phobius"/>
    </source>
</evidence>
<dbReference type="InterPro" id="IPR058633">
    <property type="entry name" value="EmrA/FarA_HH"/>
</dbReference>
<dbReference type="RefSeq" id="WP_093317489.1">
    <property type="nucleotide sequence ID" value="NZ_FOZG01000003.1"/>
</dbReference>
<evidence type="ECO:0000256" key="5">
    <source>
        <dbReference type="ARBA" id="ARBA00022519"/>
    </source>
</evidence>
<name>A0A1I6MBK5_9SPHN</name>
<dbReference type="PANTHER" id="PTHR30386:SF19">
    <property type="entry name" value="MULTIDRUG EXPORT PROTEIN EMRA-RELATED"/>
    <property type="match status" value="1"/>
</dbReference>
<dbReference type="OrthoDB" id="9811754at2"/>
<evidence type="ECO:0000256" key="3">
    <source>
        <dbReference type="ARBA" id="ARBA00022448"/>
    </source>
</evidence>